<protein>
    <submittedName>
        <fullName evidence="1">Uncharacterized protein</fullName>
    </submittedName>
</protein>
<accession>A0ACC0BM00</accession>
<name>A0ACC0BM00_CATRO</name>
<gene>
    <name evidence="1" type="ORF">M9H77_14001</name>
</gene>
<evidence type="ECO:0000313" key="1">
    <source>
        <dbReference type="EMBL" id="KAI5673637.1"/>
    </source>
</evidence>
<sequence>MPCLKDKPISDSPLSVPTPSSIPVEVEVTSEPSLDSPLEPETSVKLPASSSSTPDHPSILETLDPVLEGSDEEEEHHEAQAQAVKDYQLARDRPGLPIATLDLFMFSLPPQFQRHSRLFLSSLFFCSFSAFQTAVSVSSSSPLLYRGLPCLLLSSSDLRVPLIDSWFIFLSTVIVLNFGLDDWLELAVK</sequence>
<proteinExistence type="predicted"/>
<reference evidence="2" key="1">
    <citation type="journal article" date="2023" name="Nat. Plants">
        <title>Single-cell RNA sequencing provides a high-resolution roadmap for understanding the multicellular compartmentation of specialized metabolism.</title>
        <authorList>
            <person name="Sun S."/>
            <person name="Shen X."/>
            <person name="Li Y."/>
            <person name="Li Y."/>
            <person name="Wang S."/>
            <person name="Li R."/>
            <person name="Zhang H."/>
            <person name="Shen G."/>
            <person name="Guo B."/>
            <person name="Wei J."/>
            <person name="Xu J."/>
            <person name="St-Pierre B."/>
            <person name="Chen S."/>
            <person name="Sun C."/>
        </authorList>
    </citation>
    <scope>NUCLEOTIDE SEQUENCE [LARGE SCALE GENOMIC DNA]</scope>
</reference>
<dbReference type="EMBL" id="CM044703">
    <property type="protein sequence ID" value="KAI5673637.1"/>
    <property type="molecule type" value="Genomic_DNA"/>
</dbReference>
<evidence type="ECO:0000313" key="2">
    <source>
        <dbReference type="Proteomes" id="UP001060085"/>
    </source>
</evidence>
<dbReference type="Proteomes" id="UP001060085">
    <property type="component" value="Linkage Group LG03"/>
</dbReference>
<organism evidence="1 2">
    <name type="scientific">Catharanthus roseus</name>
    <name type="common">Madagascar periwinkle</name>
    <name type="synonym">Vinca rosea</name>
    <dbReference type="NCBI Taxonomy" id="4058"/>
    <lineage>
        <taxon>Eukaryota</taxon>
        <taxon>Viridiplantae</taxon>
        <taxon>Streptophyta</taxon>
        <taxon>Embryophyta</taxon>
        <taxon>Tracheophyta</taxon>
        <taxon>Spermatophyta</taxon>
        <taxon>Magnoliopsida</taxon>
        <taxon>eudicotyledons</taxon>
        <taxon>Gunneridae</taxon>
        <taxon>Pentapetalae</taxon>
        <taxon>asterids</taxon>
        <taxon>lamiids</taxon>
        <taxon>Gentianales</taxon>
        <taxon>Apocynaceae</taxon>
        <taxon>Rauvolfioideae</taxon>
        <taxon>Vinceae</taxon>
        <taxon>Catharanthinae</taxon>
        <taxon>Catharanthus</taxon>
    </lineage>
</organism>
<keyword evidence="2" id="KW-1185">Reference proteome</keyword>
<comment type="caution">
    <text evidence="1">The sequence shown here is derived from an EMBL/GenBank/DDBJ whole genome shotgun (WGS) entry which is preliminary data.</text>
</comment>